<dbReference type="InterPro" id="IPR032710">
    <property type="entry name" value="NTF2-like_dom_sf"/>
</dbReference>
<comment type="caution">
    <text evidence="3">The sequence shown here is derived from an EMBL/GenBank/DDBJ whole genome shotgun (WGS) entry which is preliminary data.</text>
</comment>
<keyword evidence="2" id="KW-0732">Signal</keyword>
<dbReference type="EMBL" id="PPEA01000818">
    <property type="protein sequence ID" value="PQM44398.1"/>
    <property type="molecule type" value="Genomic_DNA"/>
</dbReference>
<reference evidence="3 4" key="1">
    <citation type="journal article" date="2017" name="Int. J. Syst. Evol. Microbiol.">
        <title>Mycobacterium talmoniae sp. nov., a slowly growing mycobacterium isolated from human respiratory samples.</title>
        <authorList>
            <person name="Davidson R.M."/>
            <person name="DeGroote M.A."/>
            <person name="Marola J.L."/>
            <person name="Buss S."/>
            <person name="Jones V."/>
            <person name="McNeil M.R."/>
            <person name="Freifeld A.G."/>
            <person name="Elaine Epperson L."/>
            <person name="Hasan N.A."/>
            <person name="Jackson M."/>
            <person name="Iwen P.C."/>
            <person name="Salfinger M."/>
            <person name="Strong M."/>
        </authorList>
    </citation>
    <scope>NUCLEOTIDE SEQUENCE [LARGE SCALE GENOMIC DNA]</scope>
    <source>
        <strain evidence="3 4">ATCC BAA-2683</strain>
    </source>
</reference>
<feature type="signal peptide" evidence="2">
    <location>
        <begin position="1"/>
        <end position="32"/>
    </location>
</feature>
<dbReference type="PROSITE" id="PS51318">
    <property type="entry name" value="TAT"/>
    <property type="match status" value="1"/>
</dbReference>
<dbReference type="Proteomes" id="UP000238296">
    <property type="component" value="Unassembled WGS sequence"/>
</dbReference>
<evidence type="ECO:0000313" key="3">
    <source>
        <dbReference type="EMBL" id="PQM44398.1"/>
    </source>
</evidence>
<sequence length="165" mass="16873">MNGSLRRFAGVAAGVAGAVAVAGLLMSWAVAAAPAAADPTPPTLESLEPPAPPPAPRPVQPPAPVGSSSNTGADDAAIRQVVAASTGAYNAEDWDGFMAQICSARAGNFNLDMIKNQRAERGPMQVTVTAVTVTGDSATATTVMTQRVTVTAPYHMVRENGWKIC</sequence>
<evidence type="ECO:0000256" key="2">
    <source>
        <dbReference type="SAM" id="SignalP"/>
    </source>
</evidence>
<evidence type="ECO:0000313" key="4">
    <source>
        <dbReference type="Proteomes" id="UP000238296"/>
    </source>
</evidence>
<evidence type="ECO:0008006" key="5">
    <source>
        <dbReference type="Google" id="ProtNLM"/>
    </source>
</evidence>
<feature type="region of interest" description="Disordered" evidence="1">
    <location>
        <begin position="36"/>
        <end position="73"/>
    </location>
</feature>
<dbReference type="AlphaFoldDB" id="A0A2S8BCL8"/>
<gene>
    <name evidence="3" type="ORF">C1Y40_05443</name>
</gene>
<name>A0A2S8BCL8_9MYCO</name>
<feature type="compositionally biased region" description="Low complexity" evidence="1">
    <location>
        <begin position="36"/>
        <end position="48"/>
    </location>
</feature>
<dbReference type="SUPFAM" id="SSF54427">
    <property type="entry name" value="NTF2-like"/>
    <property type="match status" value="1"/>
</dbReference>
<organism evidence="3 4">
    <name type="scientific">Mycobacterium talmoniae</name>
    <dbReference type="NCBI Taxonomy" id="1858794"/>
    <lineage>
        <taxon>Bacteria</taxon>
        <taxon>Bacillati</taxon>
        <taxon>Actinomycetota</taxon>
        <taxon>Actinomycetes</taxon>
        <taxon>Mycobacteriales</taxon>
        <taxon>Mycobacteriaceae</taxon>
        <taxon>Mycobacterium</taxon>
    </lineage>
</organism>
<dbReference type="InterPro" id="IPR006311">
    <property type="entry name" value="TAT_signal"/>
</dbReference>
<feature type="compositionally biased region" description="Pro residues" evidence="1">
    <location>
        <begin position="49"/>
        <end position="64"/>
    </location>
</feature>
<proteinExistence type="predicted"/>
<feature type="chain" id="PRO_5039409333" description="DUF4878 domain-containing protein" evidence="2">
    <location>
        <begin position="33"/>
        <end position="165"/>
    </location>
</feature>
<accession>A0A2S8BCL8</accession>
<protein>
    <recommendedName>
        <fullName evidence="5">DUF4878 domain-containing protein</fullName>
    </recommendedName>
</protein>
<evidence type="ECO:0000256" key="1">
    <source>
        <dbReference type="SAM" id="MobiDB-lite"/>
    </source>
</evidence>